<evidence type="ECO:0000313" key="26">
    <source>
        <dbReference type="Proteomes" id="UP001497514"/>
    </source>
</evidence>
<evidence type="ECO:0000256" key="18">
    <source>
        <dbReference type="ARBA" id="ARBA00029893"/>
    </source>
</evidence>
<feature type="transmembrane region" description="Helical" evidence="24">
    <location>
        <begin position="53"/>
        <end position="72"/>
    </location>
</feature>
<dbReference type="PANTHER" id="PTHR46382:SF1">
    <property type="entry name" value="PHOSPHATIDATE CYTIDYLYLTRANSFERASE"/>
    <property type="match status" value="1"/>
</dbReference>
<proteinExistence type="inferred from homology"/>
<evidence type="ECO:0000256" key="16">
    <source>
        <dbReference type="ARBA" id="ARBA00023209"/>
    </source>
</evidence>
<reference evidence="25 26" key="1">
    <citation type="submission" date="2024-05" db="EMBL/GenBank/DDBJ databases">
        <authorList>
            <person name="Duchaud E."/>
        </authorList>
    </citation>
    <scope>NUCLEOTIDE SEQUENCE [LARGE SCALE GENOMIC DNA]</scope>
    <source>
        <strain evidence="25">Ena-SAMPLE-TAB-13-05-2024-13:56:06:370-140309</strain>
    </source>
</reference>
<name>A0ABM9NYZ3_9FLAO</name>
<comment type="pathway">
    <text evidence="4">Lipid metabolism.</text>
</comment>
<dbReference type="EC" id="2.7.7.41" evidence="6"/>
<evidence type="ECO:0000256" key="21">
    <source>
        <dbReference type="ARBA" id="ARBA00032396"/>
    </source>
</evidence>
<evidence type="ECO:0000256" key="24">
    <source>
        <dbReference type="SAM" id="Phobius"/>
    </source>
</evidence>
<sequence length="267" mass="30406">MRNLITRSISGLVYAIIFISAILFSAESYIGLIAVFSTICIFEFSKILQVKNVLPYVLLIAIIYISTIKIPLYFSGFLIGFSFLGLIGLLYYLITTKPIKTKQTSQKITLHIVYLILPFYFLIKLPFIKENYHPNIIIYIILLIWTNDSFAFLVGKNFGKHKLFESVSPKKTIEGFMGGMFFAILGAFLIGEFGEYPKYFSILNWIFIAIIVTVFGSLGDLVESKFKRQANIKDSGTIMPGHGGLLDRLDSLFFLAPFVYLYIHYII</sequence>
<comment type="catalytic activity">
    <reaction evidence="1">
        <text>a 1,2-diacyl-sn-glycero-3-phosphate + CTP + H(+) = a CDP-1,2-diacyl-sn-glycerol + diphosphate</text>
        <dbReference type="Rhea" id="RHEA:16229"/>
        <dbReference type="ChEBI" id="CHEBI:15378"/>
        <dbReference type="ChEBI" id="CHEBI:33019"/>
        <dbReference type="ChEBI" id="CHEBI:37563"/>
        <dbReference type="ChEBI" id="CHEBI:58332"/>
        <dbReference type="ChEBI" id="CHEBI:58608"/>
        <dbReference type="EC" id="2.7.7.41"/>
    </reaction>
</comment>
<comment type="subcellular location">
    <subcellularLocation>
        <location evidence="2">Cell membrane</location>
        <topology evidence="2">Multi-pass membrane protein</topology>
    </subcellularLocation>
</comment>
<dbReference type="Pfam" id="PF01148">
    <property type="entry name" value="CTP_transf_1"/>
    <property type="match status" value="1"/>
</dbReference>
<evidence type="ECO:0000256" key="6">
    <source>
        <dbReference type="ARBA" id="ARBA00012487"/>
    </source>
</evidence>
<evidence type="ECO:0000256" key="11">
    <source>
        <dbReference type="ARBA" id="ARBA00022692"/>
    </source>
</evidence>
<feature type="transmembrane region" description="Helical" evidence="24">
    <location>
        <begin position="134"/>
        <end position="154"/>
    </location>
</feature>
<evidence type="ECO:0000256" key="8">
    <source>
        <dbReference type="ARBA" id="ARBA00022475"/>
    </source>
</evidence>
<evidence type="ECO:0000313" key="25">
    <source>
        <dbReference type="EMBL" id="CAL2084596.1"/>
    </source>
</evidence>
<comment type="pathway">
    <text evidence="3">Phospholipid metabolism; CDP-diacylglycerol biosynthesis; CDP-diacylglycerol from sn-glycerol 3-phosphate: step 3/3.</text>
</comment>
<keyword evidence="17" id="KW-1208">Phospholipid metabolism</keyword>
<evidence type="ECO:0000256" key="1">
    <source>
        <dbReference type="ARBA" id="ARBA00001698"/>
    </source>
</evidence>
<keyword evidence="26" id="KW-1185">Reference proteome</keyword>
<evidence type="ECO:0000256" key="5">
    <source>
        <dbReference type="ARBA" id="ARBA00010185"/>
    </source>
</evidence>
<evidence type="ECO:0000256" key="12">
    <source>
        <dbReference type="ARBA" id="ARBA00022695"/>
    </source>
</evidence>
<keyword evidence="12 25" id="KW-0548">Nucleotidyltransferase</keyword>
<keyword evidence="9" id="KW-0444">Lipid biosynthesis</keyword>
<evidence type="ECO:0000256" key="19">
    <source>
        <dbReference type="ARBA" id="ARBA00031825"/>
    </source>
</evidence>
<organism evidence="25 26">
    <name type="scientific">Tenacibaculum dicentrarchi</name>
    <dbReference type="NCBI Taxonomy" id="669041"/>
    <lineage>
        <taxon>Bacteria</taxon>
        <taxon>Pseudomonadati</taxon>
        <taxon>Bacteroidota</taxon>
        <taxon>Flavobacteriia</taxon>
        <taxon>Flavobacteriales</taxon>
        <taxon>Flavobacteriaceae</taxon>
        <taxon>Tenacibaculum</taxon>
    </lineage>
</organism>
<keyword evidence="11 24" id="KW-0812">Transmembrane</keyword>
<dbReference type="PANTHER" id="PTHR46382">
    <property type="entry name" value="PHOSPHATIDATE CYTIDYLYLTRANSFERASE"/>
    <property type="match status" value="1"/>
</dbReference>
<keyword evidence="14" id="KW-0443">Lipid metabolism</keyword>
<keyword evidence="15 24" id="KW-0472">Membrane</keyword>
<feature type="transmembrane region" description="Helical" evidence="24">
    <location>
        <begin position="175"/>
        <end position="193"/>
    </location>
</feature>
<feature type="transmembrane region" description="Helical" evidence="24">
    <location>
        <begin position="12"/>
        <end position="41"/>
    </location>
</feature>
<comment type="similarity">
    <text evidence="5">Belongs to the CDS family.</text>
</comment>
<keyword evidence="10" id="KW-0808">Transferase</keyword>
<dbReference type="RefSeq" id="WP_101902861.1">
    <property type="nucleotide sequence ID" value="NZ_OZ038524.1"/>
</dbReference>
<feature type="transmembrane region" description="Helical" evidence="24">
    <location>
        <begin position="108"/>
        <end position="128"/>
    </location>
</feature>
<evidence type="ECO:0000256" key="15">
    <source>
        <dbReference type="ARBA" id="ARBA00023136"/>
    </source>
</evidence>
<feature type="transmembrane region" description="Helical" evidence="24">
    <location>
        <begin position="78"/>
        <end position="96"/>
    </location>
</feature>
<evidence type="ECO:0000256" key="2">
    <source>
        <dbReference type="ARBA" id="ARBA00004651"/>
    </source>
</evidence>
<keyword evidence="13 24" id="KW-1133">Transmembrane helix</keyword>
<evidence type="ECO:0000256" key="23">
    <source>
        <dbReference type="ARBA" id="ARBA00033406"/>
    </source>
</evidence>
<evidence type="ECO:0000256" key="4">
    <source>
        <dbReference type="ARBA" id="ARBA00005189"/>
    </source>
</evidence>
<evidence type="ECO:0000256" key="22">
    <source>
        <dbReference type="ARBA" id="ARBA00032743"/>
    </source>
</evidence>
<feature type="transmembrane region" description="Helical" evidence="24">
    <location>
        <begin position="199"/>
        <end position="218"/>
    </location>
</feature>
<evidence type="ECO:0000256" key="9">
    <source>
        <dbReference type="ARBA" id="ARBA00022516"/>
    </source>
</evidence>
<keyword evidence="8" id="KW-1003">Cell membrane</keyword>
<keyword evidence="16" id="KW-0594">Phospholipid biosynthesis</keyword>
<protein>
    <recommendedName>
        <fullName evidence="7">Phosphatidate cytidylyltransferase</fullName>
        <ecNumber evidence="6">2.7.7.41</ecNumber>
    </recommendedName>
    <alternativeName>
        <fullName evidence="20">CDP-DAG synthase</fullName>
    </alternativeName>
    <alternativeName>
        <fullName evidence="22">CDP-DG synthase</fullName>
    </alternativeName>
    <alternativeName>
        <fullName evidence="18">CDP-diacylglycerol synthase</fullName>
    </alternativeName>
    <alternativeName>
        <fullName evidence="21">CDP-diglyceride pyrophosphorylase</fullName>
    </alternativeName>
    <alternativeName>
        <fullName evidence="23">CDP-diglyceride synthase</fullName>
    </alternativeName>
    <alternativeName>
        <fullName evidence="19">CTP:phosphatidate cytidylyltransferase</fullName>
    </alternativeName>
</protein>
<evidence type="ECO:0000256" key="13">
    <source>
        <dbReference type="ARBA" id="ARBA00022989"/>
    </source>
</evidence>
<dbReference type="GO" id="GO:0016779">
    <property type="term" value="F:nucleotidyltransferase activity"/>
    <property type="evidence" value="ECO:0007669"/>
    <property type="project" value="UniProtKB-KW"/>
</dbReference>
<gene>
    <name evidence="25" type="ORF">TD3509T_1738</name>
</gene>
<dbReference type="EMBL" id="OZ038524">
    <property type="protein sequence ID" value="CAL2084596.1"/>
    <property type="molecule type" value="Genomic_DNA"/>
</dbReference>
<dbReference type="Proteomes" id="UP001497514">
    <property type="component" value="Chromosome"/>
</dbReference>
<accession>A0ABM9NYZ3</accession>
<evidence type="ECO:0000256" key="17">
    <source>
        <dbReference type="ARBA" id="ARBA00023264"/>
    </source>
</evidence>
<evidence type="ECO:0000256" key="20">
    <source>
        <dbReference type="ARBA" id="ARBA00032253"/>
    </source>
</evidence>
<evidence type="ECO:0000256" key="3">
    <source>
        <dbReference type="ARBA" id="ARBA00005119"/>
    </source>
</evidence>
<evidence type="ECO:0000256" key="10">
    <source>
        <dbReference type="ARBA" id="ARBA00022679"/>
    </source>
</evidence>
<evidence type="ECO:0000256" key="7">
    <source>
        <dbReference type="ARBA" id="ARBA00019373"/>
    </source>
</evidence>
<evidence type="ECO:0000256" key="14">
    <source>
        <dbReference type="ARBA" id="ARBA00023098"/>
    </source>
</evidence>